<reference evidence="1" key="1">
    <citation type="submission" date="2019-08" db="EMBL/GenBank/DDBJ databases">
        <title>Genome sequence of Clostridiales bacterium MT110.</title>
        <authorList>
            <person name="Cao J."/>
        </authorList>
    </citation>
    <scope>NUCLEOTIDE SEQUENCE</scope>
    <source>
        <strain evidence="1">MT110</strain>
    </source>
</reference>
<dbReference type="EMBL" id="CP042469">
    <property type="protein sequence ID" value="QOX64284.1"/>
    <property type="molecule type" value="Genomic_DNA"/>
</dbReference>
<evidence type="ECO:0000313" key="1">
    <source>
        <dbReference type="EMBL" id="QOX64284.1"/>
    </source>
</evidence>
<gene>
    <name evidence="1" type="ORF">FRZ06_13500</name>
</gene>
<dbReference type="Proteomes" id="UP000594014">
    <property type="component" value="Chromosome"/>
</dbReference>
<evidence type="ECO:0000313" key="2">
    <source>
        <dbReference type="Proteomes" id="UP000594014"/>
    </source>
</evidence>
<keyword evidence="2" id="KW-1185">Reference proteome</keyword>
<accession>A0ACD1ADB5</accession>
<organism evidence="1 2">
    <name type="scientific">Anoxybacterium hadale</name>
    <dbReference type="NCBI Taxonomy" id="3408580"/>
    <lineage>
        <taxon>Bacteria</taxon>
        <taxon>Bacillati</taxon>
        <taxon>Bacillota</taxon>
        <taxon>Clostridia</taxon>
        <taxon>Peptostreptococcales</taxon>
        <taxon>Anaerovoracaceae</taxon>
        <taxon>Anoxybacterium</taxon>
    </lineage>
</organism>
<proteinExistence type="predicted"/>
<sequence length="827" mass="92774">MDIKLKNFSTGKTMKRIAFFLCVLFFLGSLTGFAYIYRAVDHTDYGSGIDDVLLYSSYEKSAAFHRNFDEKTNRILYILSEYKGEDYINSGGTITQERLDDAMQSLFYEGAYHQSTYYNGSRETTTITIDGSVVGSNFADRYGDYYAPGVKERFQRDYPDKVGEVKQVLIQEDLQAYYMERRDLDNIQGFTYFATDGQNEITNLPGRKPSVSIVASEKKLSVPTREVETENEPADVQEAAAGEASATNPIQNADWLRVTDSSQNQGEDGQKGLKESDLVKFTDQSAYMIYREGSVMKNPPAPEGFNGSLKNFDKELEKQLDRYYNDELQVCIAYDESFLAAKSAEFTEAKAEILQWVPMTLLCMLASLILLIYLLIFTGERDEEGNLRLSRIDRIFTELQMIAIGILFFGGGAIFFGLLMNTVNYGVAYNDMRYFYSGPLYLNTLLAVVVGFVSASLGLCFILSVVRNVKTGRFLNNSIIWIAALALWKGLKAIYAGSSLMRKVVLITLAVCLVSATVIGAPLVAALILVFAPKWVKKFEAVKNGVREVKNGNLSYKIPAQGDTVLDDLARDINEISRASEVAIQNELKNQRLKTDLISNVSHDLKTPLTSIITYIDLLKKEGFDHPDADKYLDVLDQKSMRLKKLTEDLFEAAKASSGAIPVRFEKVDLLSLINQGLGEMGDRIEASGLEFRINAADERYYVRADGQLLWRVLENLLGNVLKYAQKGSRVYLDLMVREGGRGQNPATILEMKNISKEELNIDADELMERFKRGDESRATEGSGLGLAIAKDLVRLQNGRFDIKIDGDLFKAVVMLEPWTSEMTEEL</sequence>
<keyword evidence="1" id="KW-0418">Kinase</keyword>
<keyword evidence="1" id="KW-0808">Transferase</keyword>
<name>A0ACD1ADB5_9FIRM</name>
<protein>
    <submittedName>
        <fullName evidence="1">HAMP domain-containing histidine kinase</fullName>
    </submittedName>
</protein>